<dbReference type="PROSITE" id="PS50043">
    <property type="entry name" value="HTH_LUXR_2"/>
    <property type="match status" value="1"/>
</dbReference>
<keyword evidence="1" id="KW-0805">Transcription regulation</keyword>
<reference evidence="5 6" key="1">
    <citation type="submission" date="2020-06" db="EMBL/GenBank/DDBJ databases">
        <title>Pseudomonas eucalypticola sp. nov., an endophyte of Eucalyptus dunnii leaves with biocontrol ability of eucalyptus leaf blight.</title>
        <authorList>
            <person name="Liu Y."/>
            <person name="Song Z."/>
            <person name="Zeng H."/>
            <person name="Lu M."/>
            <person name="Wang X."/>
            <person name="Lian X."/>
            <person name="Zhang Q."/>
        </authorList>
    </citation>
    <scope>NUCLEOTIDE SEQUENCE [LARGE SCALE GENOMIC DNA]</scope>
    <source>
        <strain evidence="5 6">NP-1</strain>
    </source>
</reference>
<dbReference type="InterPro" id="IPR005143">
    <property type="entry name" value="TF_LuxR_autoind-bd_dom"/>
</dbReference>
<dbReference type="InterPro" id="IPR000792">
    <property type="entry name" value="Tscrpt_reg_LuxR_C"/>
</dbReference>
<dbReference type="CDD" id="cd06170">
    <property type="entry name" value="LuxR_C_like"/>
    <property type="match status" value="1"/>
</dbReference>
<dbReference type="PANTHER" id="PTHR44688:SF16">
    <property type="entry name" value="DNA-BINDING TRANSCRIPTIONAL ACTIVATOR DEVR_DOSR"/>
    <property type="match status" value="1"/>
</dbReference>
<dbReference type="Gene3D" id="1.10.10.10">
    <property type="entry name" value="Winged helix-like DNA-binding domain superfamily/Winged helix DNA-binding domain"/>
    <property type="match status" value="1"/>
</dbReference>
<accession>A0A7D5D8P5</accession>
<keyword evidence="3" id="KW-0804">Transcription</keyword>
<dbReference type="GO" id="GO:0003677">
    <property type="term" value="F:DNA binding"/>
    <property type="evidence" value="ECO:0007669"/>
    <property type="project" value="UniProtKB-KW"/>
</dbReference>
<dbReference type="SMART" id="SM00421">
    <property type="entry name" value="HTH_LUXR"/>
    <property type="match status" value="1"/>
</dbReference>
<dbReference type="Proteomes" id="UP000509568">
    <property type="component" value="Chromosome"/>
</dbReference>
<dbReference type="EMBL" id="CP056030">
    <property type="protein sequence ID" value="QKZ06219.1"/>
    <property type="molecule type" value="Genomic_DNA"/>
</dbReference>
<dbReference type="SUPFAM" id="SSF46894">
    <property type="entry name" value="C-terminal effector domain of the bipartite response regulators"/>
    <property type="match status" value="1"/>
</dbReference>
<dbReference type="InterPro" id="IPR016032">
    <property type="entry name" value="Sig_transdc_resp-reg_C-effctor"/>
</dbReference>
<protein>
    <submittedName>
        <fullName evidence="5">Autoinducer binding domain-containing protein</fullName>
    </submittedName>
</protein>
<evidence type="ECO:0000256" key="1">
    <source>
        <dbReference type="ARBA" id="ARBA00023015"/>
    </source>
</evidence>
<name>A0A7D5D8P5_9PSED</name>
<proteinExistence type="predicted"/>
<dbReference type="PRINTS" id="PR00038">
    <property type="entry name" value="HTHLUXR"/>
</dbReference>
<organism evidence="5 6">
    <name type="scientific">Pseudomonas eucalypticola</name>
    <dbReference type="NCBI Taxonomy" id="2599595"/>
    <lineage>
        <taxon>Bacteria</taxon>
        <taxon>Pseudomonadati</taxon>
        <taxon>Pseudomonadota</taxon>
        <taxon>Gammaproteobacteria</taxon>
        <taxon>Pseudomonadales</taxon>
        <taxon>Pseudomonadaceae</taxon>
        <taxon>Pseudomonas</taxon>
    </lineage>
</organism>
<dbReference type="InterPro" id="IPR036693">
    <property type="entry name" value="TF_LuxR_autoind-bd_dom_sf"/>
</dbReference>
<dbReference type="Pfam" id="PF00196">
    <property type="entry name" value="GerE"/>
    <property type="match status" value="1"/>
</dbReference>
<evidence type="ECO:0000259" key="4">
    <source>
        <dbReference type="PROSITE" id="PS50043"/>
    </source>
</evidence>
<dbReference type="PANTHER" id="PTHR44688">
    <property type="entry name" value="DNA-BINDING TRANSCRIPTIONAL ACTIVATOR DEVR_DOSR"/>
    <property type="match status" value="1"/>
</dbReference>
<evidence type="ECO:0000256" key="3">
    <source>
        <dbReference type="ARBA" id="ARBA00023163"/>
    </source>
</evidence>
<dbReference type="KEGG" id="pez:HWQ56_21540"/>
<evidence type="ECO:0000313" key="5">
    <source>
        <dbReference type="EMBL" id="QKZ06219.1"/>
    </source>
</evidence>
<evidence type="ECO:0000313" key="6">
    <source>
        <dbReference type="Proteomes" id="UP000509568"/>
    </source>
</evidence>
<keyword evidence="2" id="KW-0238">DNA-binding</keyword>
<dbReference type="RefSeq" id="WP_176571745.1">
    <property type="nucleotide sequence ID" value="NZ_CP056030.1"/>
</dbReference>
<sequence length="253" mass="28582">MDPKKNNLQLGDGMHWLANDLDRFSCGQDVDAIFDALLWGAMQLGFEHCEVVVFAERHGKRLIHFQRHNYPPVISCFNNENPQWMLALLFEKLSNTQIPQLWDDELFSVCPDTRQHCQAHGLCHGVTRMVQGLHGCNTLISLCRREDGITAQEFYDKVADVLWLTNLVHGALAPRWRDTSPRPDSNRVARPQLSSRELEVLKCASQGMTSERVATALAVSQRTVNFHIARCIEKLGASNKLSAVVKAMQHGLI</sequence>
<keyword evidence="6" id="KW-1185">Reference proteome</keyword>
<evidence type="ECO:0000256" key="2">
    <source>
        <dbReference type="ARBA" id="ARBA00023125"/>
    </source>
</evidence>
<dbReference type="Gene3D" id="3.30.450.80">
    <property type="entry name" value="Transcription factor LuxR-like, autoinducer-binding domain"/>
    <property type="match status" value="1"/>
</dbReference>
<dbReference type="GO" id="GO:0006355">
    <property type="term" value="P:regulation of DNA-templated transcription"/>
    <property type="evidence" value="ECO:0007669"/>
    <property type="project" value="InterPro"/>
</dbReference>
<gene>
    <name evidence="5" type="ORF">HWQ56_21540</name>
</gene>
<dbReference type="InterPro" id="IPR036388">
    <property type="entry name" value="WH-like_DNA-bd_sf"/>
</dbReference>
<dbReference type="AlphaFoldDB" id="A0A7D5D8P5"/>
<dbReference type="SUPFAM" id="SSF75516">
    <property type="entry name" value="Pheromone-binding domain of LuxR-like quorum-sensing transcription factors"/>
    <property type="match status" value="1"/>
</dbReference>
<dbReference type="Pfam" id="PF03472">
    <property type="entry name" value="Autoind_bind"/>
    <property type="match status" value="1"/>
</dbReference>
<feature type="domain" description="HTH luxR-type" evidence="4">
    <location>
        <begin position="186"/>
        <end position="251"/>
    </location>
</feature>